<gene>
    <name evidence="2" type="ORF">PSFLO_03148</name>
</gene>
<reference evidence="2 3" key="1">
    <citation type="submission" date="2018-03" db="EMBL/GenBank/DDBJ databases">
        <authorList>
            <person name="Guldener U."/>
        </authorList>
    </citation>
    <scope>NUCLEOTIDE SEQUENCE [LARGE SCALE GENOMIC DNA]</scope>
    <source>
        <strain evidence="2 3">DAOM196992</strain>
    </source>
</reference>
<protein>
    <submittedName>
        <fullName evidence="2">Uncharacterized protein</fullName>
    </submittedName>
</protein>
<evidence type="ECO:0000313" key="2">
    <source>
        <dbReference type="EMBL" id="SPO37672.1"/>
    </source>
</evidence>
<dbReference type="AlphaFoldDB" id="A0A5C3F027"/>
<accession>A0A5C3F027</accession>
<evidence type="ECO:0000256" key="1">
    <source>
        <dbReference type="SAM" id="MobiDB-lite"/>
    </source>
</evidence>
<dbReference type="Proteomes" id="UP000323386">
    <property type="component" value="Unassembled WGS sequence"/>
</dbReference>
<feature type="compositionally biased region" description="Basic residues" evidence="1">
    <location>
        <begin position="137"/>
        <end position="149"/>
    </location>
</feature>
<name>A0A5C3F027_9BASI</name>
<dbReference type="EMBL" id="OOIP01000007">
    <property type="protein sequence ID" value="SPO37672.1"/>
    <property type="molecule type" value="Genomic_DNA"/>
</dbReference>
<proteinExistence type="predicted"/>
<feature type="compositionally biased region" description="Basic and acidic residues" evidence="1">
    <location>
        <begin position="125"/>
        <end position="136"/>
    </location>
</feature>
<feature type="region of interest" description="Disordered" evidence="1">
    <location>
        <begin position="121"/>
        <end position="154"/>
    </location>
</feature>
<organism evidence="2 3">
    <name type="scientific">Pseudozyma flocculosa</name>
    <dbReference type="NCBI Taxonomy" id="84751"/>
    <lineage>
        <taxon>Eukaryota</taxon>
        <taxon>Fungi</taxon>
        <taxon>Dikarya</taxon>
        <taxon>Basidiomycota</taxon>
        <taxon>Ustilaginomycotina</taxon>
        <taxon>Ustilaginomycetes</taxon>
        <taxon>Ustilaginales</taxon>
        <taxon>Ustilaginaceae</taxon>
        <taxon>Pseudozyma</taxon>
    </lineage>
</organism>
<sequence>MGRSLGHPPSGVPCRWLLAQSTAQGWPACSPEKTKVTYRRSASGRSGTVCTTGYWRTDRPRRRFDASLRCAAAAEYRHVASQPAIRGGAAWTALRCQQATRMHRCAGEGSPALRAAAVNGAMDPWTHDGPAEDSPKHARTPRSPRRSGLLRHQVSDEAEDWPRYCALLGGASSWRHSKA</sequence>
<keyword evidence="3" id="KW-1185">Reference proteome</keyword>
<evidence type="ECO:0000313" key="3">
    <source>
        <dbReference type="Proteomes" id="UP000323386"/>
    </source>
</evidence>